<dbReference type="InterPro" id="IPR008258">
    <property type="entry name" value="Transglycosylase_SLT_dom_1"/>
</dbReference>
<dbReference type="Proteomes" id="UP000185678">
    <property type="component" value="Unassembled WGS sequence"/>
</dbReference>
<comment type="similarity">
    <text evidence="1">Belongs to the virb1 family.</text>
</comment>
<dbReference type="RefSeq" id="WP_076399044.1">
    <property type="nucleotide sequence ID" value="NZ_FTOA01000002.1"/>
</dbReference>
<keyword evidence="2" id="KW-0732">Signal</keyword>
<evidence type="ECO:0000259" key="3">
    <source>
        <dbReference type="Pfam" id="PF01464"/>
    </source>
</evidence>
<evidence type="ECO:0000256" key="1">
    <source>
        <dbReference type="ARBA" id="ARBA00009387"/>
    </source>
</evidence>
<accession>A0A1N7JDK1</accession>
<evidence type="ECO:0000256" key="2">
    <source>
        <dbReference type="SAM" id="SignalP"/>
    </source>
</evidence>
<feature type="signal peptide" evidence="2">
    <location>
        <begin position="1"/>
        <end position="19"/>
    </location>
</feature>
<reference evidence="4 5" key="1">
    <citation type="submission" date="2017-01" db="EMBL/GenBank/DDBJ databases">
        <authorList>
            <person name="Mah S.A."/>
            <person name="Swanson W.J."/>
            <person name="Moy G.W."/>
            <person name="Vacquier V.D."/>
        </authorList>
    </citation>
    <scope>NUCLEOTIDE SEQUENCE [LARGE SCALE GENOMIC DNA]</scope>
    <source>
        <strain evidence="4 5">DSM 11589</strain>
    </source>
</reference>
<sequence length="173" mass="19741">MNRLAFLCLLLIMGSVARAALAGPCLDSARRAEQAFGVPDLMLQSIVMQESGDQQWALNADGQAIYPVDEIDAKQKLRLNLRRADNVDIGCGQISMKYHSKYFSIRPDMALDPWINMVYASKILLDNYQQYKSWTKAVAHYHSGDEQRQQEYLCLIMQRMARLKGQSYRCSGR</sequence>
<organism evidence="4 5">
    <name type="scientific">Insolitispirillum peregrinum</name>
    <dbReference type="NCBI Taxonomy" id="80876"/>
    <lineage>
        <taxon>Bacteria</taxon>
        <taxon>Pseudomonadati</taxon>
        <taxon>Pseudomonadota</taxon>
        <taxon>Alphaproteobacteria</taxon>
        <taxon>Rhodospirillales</taxon>
        <taxon>Novispirillaceae</taxon>
        <taxon>Insolitispirillum</taxon>
    </lineage>
</organism>
<dbReference type="InterPro" id="IPR023346">
    <property type="entry name" value="Lysozyme-like_dom_sf"/>
</dbReference>
<dbReference type="SUPFAM" id="SSF53955">
    <property type="entry name" value="Lysozyme-like"/>
    <property type="match status" value="1"/>
</dbReference>
<evidence type="ECO:0000313" key="5">
    <source>
        <dbReference type="Proteomes" id="UP000185678"/>
    </source>
</evidence>
<gene>
    <name evidence="4" type="ORF">SAMN05421779_102131</name>
</gene>
<dbReference type="STRING" id="80876.SAMN05421779_102131"/>
<evidence type="ECO:0000313" key="4">
    <source>
        <dbReference type="EMBL" id="SIS47346.1"/>
    </source>
</evidence>
<name>A0A1N7JDK1_9PROT</name>
<dbReference type="Gene3D" id="1.10.530.10">
    <property type="match status" value="1"/>
</dbReference>
<feature type="chain" id="PRO_5012387973" evidence="2">
    <location>
        <begin position="20"/>
        <end position="173"/>
    </location>
</feature>
<dbReference type="EMBL" id="FTOA01000002">
    <property type="protein sequence ID" value="SIS47346.1"/>
    <property type="molecule type" value="Genomic_DNA"/>
</dbReference>
<proteinExistence type="inferred from homology"/>
<keyword evidence="5" id="KW-1185">Reference proteome</keyword>
<protein>
    <submittedName>
        <fullName evidence="4">Transglycosylase SLT domain-containing protein</fullName>
    </submittedName>
</protein>
<feature type="domain" description="Transglycosylase SLT" evidence="3">
    <location>
        <begin position="29"/>
        <end position="149"/>
    </location>
</feature>
<dbReference type="Pfam" id="PF01464">
    <property type="entry name" value="SLT"/>
    <property type="match status" value="1"/>
</dbReference>
<dbReference type="AlphaFoldDB" id="A0A1N7JDK1"/>